<evidence type="ECO:0000313" key="3">
    <source>
        <dbReference type="Proteomes" id="UP000564964"/>
    </source>
</evidence>
<dbReference type="EMBL" id="JAGVWE010000002">
    <property type="protein sequence ID" value="MBS3062502.1"/>
    <property type="molecule type" value="Genomic_DNA"/>
</dbReference>
<name>A0A7J4JFH0_9ARCH</name>
<dbReference type="SUPFAM" id="SSF53335">
    <property type="entry name" value="S-adenosyl-L-methionine-dependent methyltransferases"/>
    <property type="match status" value="1"/>
</dbReference>
<gene>
    <name evidence="1" type="ORF">HA252_03625</name>
    <name evidence="2" type="ORF">J4203_01390</name>
</gene>
<reference evidence="2" key="3">
    <citation type="submission" date="2021-05" db="EMBL/GenBank/DDBJ databases">
        <title>Protein family content uncovers lineage relationships and bacterial pathway maintenance mechanisms in DPANN archaea.</title>
        <authorList>
            <person name="Castelle C.J."/>
            <person name="Meheust R."/>
            <person name="Jaffe A.L."/>
            <person name="Seitz K."/>
            <person name="Gong X."/>
            <person name="Baker B.J."/>
            <person name="Banfield J.F."/>
        </authorList>
    </citation>
    <scope>NUCLEOTIDE SEQUENCE</scope>
    <source>
        <strain evidence="2">RIFCSPLOWO2_01_FULL_58_19</strain>
    </source>
</reference>
<keyword evidence="2" id="KW-0808">Transferase</keyword>
<dbReference type="InterPro" id="IPR029063">
    <property type="entry name" value="SAM-dependent_MTases_sf"/>
</dbReference>
<accession>A0A7J4JFH0</accession>
<dbReference type="EMBL" id="DUGH01000088">
    <property type="protein sequence ID" value="HIH16468.1"/>
    <property type="molecule type" value="Genomic_DNA"/>
</dbReference>
<evidence type="ECO:0000313" key="1">
    <source>
        <dbReference type="EMBL" id="HIH16468.1"/>
    </source>
</evidence>
<keyword evidence="2" id="KW-0489">Methyltransferase</keyword>
<dbReference type="GO" id="GO:0008168">
    <property type="term" value="F:methyltransferase activity"/>
    <property type="evidence" value="ECO:0007669"/>
    <property type="project" value="UniProtKB-KW"/>
</dbReference>
<organism evidence="1 3">
    <name type="scientific">Candidatus Iainarchaeum sp</name>
    <dbReference type="NCBI Taxonomy" id="3101447"/>
    <lineage>
        <taxon>Archaea</taxon>
        <taxon>Candidatus Iainarchaeota</taxon>
        <taxon>Candidatus Iainarchaeia</taxon>
        <taxon>Candidatus Iainarchaeales</taxon>
        <taxon>Candidatus Iainarchaeaceae</taxon>
        <taxon>Candidatus Iainarchaeum</taxon>
    </lineage>
</organism>
<evidence type="ECO:0000313" key="2">
    <source>
        <dbReference type="EMBL" id="MBS3062502.1"/>
    </source>
</evidence>
<dbReference type="AlphaFoldDB" id="A0A7J4JFH0"/>
<dbReference type="GO" id="GO:0032259">
    <property type="term" value="P:methylation"/>
    <property type="evidence" value="ECO:0007669"/>
    <property type="project" value="UniProtKB-KW"/>
</dbReference>
<dbReference type="CDD" id="cd02440">
    <property type="entry name" value="AdoMet_MTases"/>
    <property type="match status" value="1"/>
</dbReference>
<dbReference type="Proteomes" id="UP000678237">
    <property type="component" value="Unassembled WGS sequence"/>
</dbReference>
<comment type="caution">
    <text evidence="1">The sequence shown here is derived from an EMBL/GenBank/DDBJ whole genome shotgun (WGS) entry which is preliminary data.</text>
</comment>
<proteinExistence type="predicted"/>
<dbReference type="Gene3D" id="3.40.50.150">
    <property type="entry name" value="Vaccinia Virus protein VP39"/>
    <property type="match status" value="1"/>
</dbReference>
<protein>
    <submittedName>
        <fullName evidence="2">Class I SAM-dependent methyltransferase</fullName>
    </submittedName>
</protein>
<reference evidence="1" key="1">
    <citation type="journal article" date="2020" name="bioRxiv">
        <title>A rank-normalized archaeal taxonomy based on genome phylogeny resolves widespread incomplete and uneven classifications.</title>
        <authorList>
            <person name="Rinke C."/>
            <person name="Chuvochina M."/>
            <person name="Mussig A.J."/>
            <person name="Chaumeil P.-A."/>
            <person name="Waite D.W."/>
            <person name="Whitman W.B."/>
            <person name="Parks D.H."/>
            <person name="Hugenholtz P."/>
        </authorList>
    </citation>
    <scope>NUCLEOTIDE SEQUENCE</scope>
    <source>
        <strain evidence="1">UBA10219</strain>
    </source>
</reference>
<reference evidence="2" key="2">
    <citation type="submission" date="2021-03" db="EMBL/GenBank/DDBJ databases">
        <authorList>
            <person name="Jaffe A."/>
        </authorList>
    </citation>
    <scope>NUCLEOTIDE SEQUENCE</scope>
    <source>
        <strain evidence="2">RIFCSPLOWO2_01_FULL_58_19</strain>
    </source>
</reference>
<sequence>MAVLQKQLHGLRGRHILEIGPGSLMSLFALKREGAEVAGLEKFMDSDRVRVAARGKIPVETRDLEELPHAFAGRQFDAVISRLIFEPGGKVKLFDDYNRLSDPQWQQAATRLSNFAKALNQKIKPRGLLVMQTINSTDIVPHLVPTAGFEFVYSGWHPSRHRGQEKEMQLIVLRKVRDV</sequence>
<dbReference type="Proteomes" id="UP000564964">
    <property type="component" value="Unassembled WGS sequence"/>
</dbReference>